<dbReference type="PANTHER" id="PTHR33446:SF2">
    <property type="entry name" value="PROTEIN TONB"/>
    <property type="match status" value="1"/>
</dbReference>
<keyword evidence="4" id="KW-1003">Cell membrane</keyword>
<dbReference type="RefSeq" id="WP_380000591.1">
    <property type="nucleotide sequence ID" value="NZ_JBHSGN010000135.1"/>
</dbReference>
<sequence length="281" mass="31026">MKNLVNLNSAEWCDIIFEGKNKSYGAFELRQSSTRRHLIAFGVVVLFAAFVSCLPAIISTINAASAKNHTGGVDDIYTTSVIEVDNKLPEPEVIKPEIPEPPKFLPMQKFAPPTIVKNEDAPDETEMANMSDLTTDKREIGGFEVKDDGSDHKDAVRKEFETNVVGDGQGGAASKEPEVFISAQFMPQFPGGQTDMYKYIYDNIKYPVVDQEMGIQGTVTLRFVVSKTGDITDIQLLKGISPTCDKEAIRVLKGMPRWIPGKNNGVAVPVYFTMPIVFKLK</sequence>
<accession>A0ABV9L2Z0</accession>
<organism evidence="12 13">
    <name type="scientific">Dysgonomonas termitidis</name>
    <dbReference type="NCBI Taxonomy" id="1516126"/>
    <lineage>
        <taxon>Bacteria</taxon>
        <taxon>Pseudomonadati</taxon>
        <taxon>Bacteroidota</taxon>
        <taxon>Bacteroidia</taxon>
        <taxon>Bacteroidales</taxon>
        <taxon>Dysgonomonadaceae</taxon>
        <taxon>Dysgonomonas</taxon>
    </lineage>
</organism>
<evidence type="ECO:0000256" key="4">
    <source>
        <dbReference type="ARBA" id="ARBA00022475"/>
    </source>
</evidence>
<evidence type="ECO:0000256" key="7">
    <source>
        <dbReference type="ARBA" id="ARBA00022927"/>
    </source>
</evidence>
<keyword evidence="8 10" id="KW-1133">Transmembrane helix</keyword>
<reference evidence="13" key="1">
    <citation type="journal article" date="2019" name="Int. J. Syst. Evol. Microbiol.">
        <title>The Global Catalogue of Microorganisms (GCM) 10K type strain sequencing project: providing services to taxonomists for standard genome sequencing and annotation.</title>
        <authorList>
            <consortium name="The Broad Institute Genomics Platform"/>
            <consortium name="The Broad Institute Genome Sequencing Center for Infectious Disease"/>
            <person name="Wu L."/>
            <person name="Ma J."/>
        </authorList>
    </citation>
    <scope>NUCLEOTIDE SEQUENCE [LARGE SCALE GENOMIC DNA]</scope>
    <source>
        <strain evidence="13">CCUG 66188</strain>
    </source>
</reference>
<dbReference type="Proteomes" id="UP001596023">
    <property type="component" value="Unassembled WGS sequence"/>
</dbReference>
<keyword evidence="13" id="KW-1185">Reference proteome</keyword>
<name>A0ABV9L2Z0_9BACT</name>
<keyword evidence="3" id="KW-0813">Transport</keyword>
<keyword evidence="9 10" id="KW-0472">Membrane</keyword>
<evidence type="ECO:0000256" key="9">
    <source>
        <dbReference type="ARBA" id="ARBA00023136"/>
    </source>
</evidence>
<comment type="subcellular location">
    <subcellularLocation>
        <location evidence="1">Cell inner membrane</location>
        <topology evidence="1">Single-pass membrane protein</topology>
        <orientation evidence="1">Periplasmic side</orientation>
    </subcellularLocation>
</comment>
<gene>
    <name evidence="12" type="ORF">ACFO6W_22180</name>
</gene>
<evidence type="ECO:0000256" key="10">
    <source>
        <dbReference type="SAM" id="Phobius"/>
    </source>
</evidence>
<dbReference type="PANTHER" id="PTHR33446">
    <property type="entry name" value="PROTEIN TONB-RELATED"/>
    <property type="match status" value="1"/>
</dbReference>
<keyword evidence="5" id="KW-0997">Cell inner membrane</keyword>
<dbReference type="InterPro" id="IPR006260">
    <property type="entry name" value="TonB/TolA_C"/>
</dbReference>
<dbReference type="Gene3D" id="3.30.1150.10">
    <property type="match status" value="1"/>
</dbReference>
<dbReference type="InterPro" id="IPR037682">
    <property type="entry name" value="TonB_C"/>
</dbReference>
<evidence type="ECO:0000313" key="13">
    <source>
        <dbReference type="Proteomes" id="UP001596023"/>
    </source>
</evidence>
<evidence type="ECO:0000259" key="11">
    <source>
        <dbReference type="PROSITE" id="PS52015"/>
    </source>
</evidence>
<evidence type="ECO:0000256" key="5">
    <source>
        <dbReference type="ARBA" id="ARBA00022519"/>
    </source>
</evidence>
<dbReference type="InterPro" id="IPR051045">
    <property type="entry name" value="TonB-dependent_transducer"/>
</dbReference>
<feature type="transmembrane region" description="Helical" evidence="10">
    <location>
        <begin position="38"/>
        <end position="58"/>
    </location>
</feature>
<evidence type="ECO:0000256" key="2">
    <source>
        <dbReference type="ARBA" id="ARBA00006555"/>
    </source>
</evidence>
<evidence type="ECO:0000256" key="3">
    <source>
        <dbReference type="ARBA" id="ARBA00022448"/>
    </source>
</evidence>
<comment type="similarity">
    <text evidence="2">Belongs to the TonB family.</text>
</comment>
<comment type="caution">
    <text evidence="12">The sequence shown here is derived from an EMBL/GenBank/DDBJ whole genome shotgun (WGS) entry which is preliminary data.</text>
</comment>
<evidence type="ECO:0000313" key="12">
    <source>
        <dbReference type="EMBL" id="MFC4676394.1"/>
    </source>
</evidence>
<evidence type="ECO:0000256" key="8">
    <source>
        <dbReference type="ARBA" id="ARBA00022989"/>
    </source>
</evidence>
<keyword evidence="7" id="KW-0653">Protein transport</keyword>
<evidence type="ECO:0000256" key="1">
    <source>
        <dbReference type="ARBA" id="ARBA00004383"/>
    </source>
</evidence>
<evidence type="ECO:0000256" key="6">
    <source>
        <dbReference type="ARBA" id="ARBA00022692"/>
    </source>
</evidence>
<dbReference type="Pfam" id="PF03544">
    <property type="entry name" value="TonB_C"/>
    <property type="match status" value="1"/>
</dbReference>
<dbReference type="PROSITE" id="PS52015">
    <property type="entry name" value="TONB_CTD"/>
    <property type="match status" value="1"/>
</dbReference>
<protein>
    <submittedName>
        <fullName evidence="12">Energy transducer TonB</fullName>
    </submittedName>
</protein>
<feature type="domain" description="TonB C-terminal" evidence="11">
    <location>
        <begin position="191"/>
        <end position="281"/>
    </location>
</feature>
<dbReference type="EMBL" id="JBHSGN010000135">
    <property type="protein sequence ID" value="MFC4676394.1"/>
    <property type="molecule type" value="Genomic_DNA"/>
</dbReference>
<dbReference type="NCBIfam" id="TIGR01352">
    <property type="entry name" value="tonB_Cterm"/>
    <property type="match status" value="1"/>
</dbReference>
<keyword evidence="6 10" id="KW-0812">Transmembrane</keyword>
<dbReference type="SUPFAM" id="SSF74653">
    <property type="entry name" value="TolA/TonB C-terminal domain"/>
    <property type="match status" value="1"/>
</dbReference>
<proteinExistence type="inferred from homology"/>